<name>A0A6I2R2T6_FLAPL</name>
<evidence type="ECO:0008006" key="3">
    <source>
        <dbReference type="Google" id="ProtNLM"/>
    </source>
</evidence>
<dbReference type="Proteomes" id="UP000434475">
    <property type="component" value="Unassembled WGS sequence"/>
</dbReference>
<dbReference type="EMBL" id="WKPR01000005">
    <property type="protein sequence ID" value="MSB19290.1"/>
    <property type="molecule type" value="Genomic_DNA"/>
</dbReference>
<comment type="caution">
    <text evidence="1">The sequence shown here is derived from an EMBL/GenBank/DDBJ whole genome shotgun (WGS) entry which is preliminary data.</text>
</comment>
<protein>
    <recommendedName>
        <fullName evidence="3">Phage structural protein</fullName>
    </recommendedName>
</protein>
<organism evidence="1 2">
    <name type="scientific">Flavonifractor plautii</name>
    <name type="common">Fusobacterium plautii</name>
    <dbReference type="NCBI Taxonomy" id="292800"/>
    <lineage>
        <taxon>Bacteria</taxon>
        <taxon>Bacillati</taxon>
        <taxon>Bacillota</taxon>
        <taxon>Clostridia</taxon>
        <taxon>Eubacteriales</taxon>
        <taxon>Oscillospiraceae</taxon>
        <taxon>Flavonifractor</taxon>
    </lineage>
</organism>
<gene>
    <name evidence="1" type="ORF">GKE97_07135</name>
</gene>
<sequence length="335" mass="36698">MSVSSGFFNSLNGDRKYNAAQMSAIFDGLIIDGVFASIGTAFAVKAAGGLTVNVGIGKAWFDHTWTVNDSILPMTAPEAEVLLDRIDAVVLEVNGMESVRNNTIKFVKGNPSSAPSRPTLTNEGNVHQYPLCYIYRKYGTAVINQADITPMVGTESTPFVTGILQTISLDELLGKWQDELDRFTDARSKEVDDWIAQEESDFTAWFNKMKADLQQEQTVLDQWIASEQADFLAWYNQMKDQLSGDVAGNLQLEINKEEVKRILLVGFEDGTKEFSDDGTVITSTASDGRTLTKTFSDGFLTMTNVLKSAAGAEVARAVKTFDSDGKLISTVVTYS</sequence>
<dbReference type="RefSeq" id="WP_172697501.1">
    <property type="nucleotide sequence ID" value="NZ_WKPR01000005.1"/>
</dbReference>
<evidence type="ECO:0000313" key="1">
    <source>
        <dbReference type="EMBL" id="MSB19290.1"/>
    </source>
</evidence>
<evidence type="ECO:0000313" key="2">
    <source>
        <dbReference type="Proteomes" id="UP000434475"/>
    </source>
</evidence>
<proteinExistence type="predicted"/>
<dbReference type="AlphaFoldDB" id="A0A6I2R2T6"/>
<accession>A0A6I2R2T6</accession>
<reference evidence="1 2" key="1">
    <citation type="journal article" date="2019" name="Nat. Med.">
        <title>A library of human gut bacterial isolates paired with longitudinal multiomics data enables mechanistic microbiome research.</title>
        <authorList>
            <person name="Poyet M."/>
            <person name="Groussin M."/>
            <person name="Gibbons S.M."/>
            <person name="Avila-Pacheco J."/>
            <person name="Jiang X."/>
            <person name="Kearney S.M."/>
            <person name="Perrotta A.R."/>
            <person name="Berdy B."/>
            <person name="Zhao S."/>
            <person name="Lieberman T.D."/>
            <person name="Swanson P.K."/>
            <person name="Smith M."/>
            <person name="Roesemann S."/>
            <person name="Alexander J.E."/>
            <person name="Rich S.A."/>
            <person name="Livny J."/>
            <person name="Vlamakis H."/>
            <person name="Clish C."/>
            <person name="Bullock K."/>
            <person name="Deik A."/>
            <person name="Scott J."/>
            <person name="Pierce K.A."/>
            <person name="Xavier R.J."/>
            <person name="Alm E.J."/>
        </authorList>
    </citation>
    <scope>NUCLEOTIDE SEQUENCE [LARGE SCALE GENOMIC DNA]</scope>
    <source>
        <strain evidence="1 2">BIOML-A2</strain>
    </source>
</reference>